<keyword evidence="4" id="KW-0378">Hydrolase</keyword>
<reference evidence="7" key="2">
    <citation type="journal article" date="2021" name="PeerJ">
        <title>Extensive microbial diversity within the chicken gut microbiome revealed by metagenomics and culture.</title>
        <authorList>
            <person name="Gilroy R."/>
            <person name="Ravi A."/>
            <person name="Getino M."/>
            <person name="Pursley I."/>
            <person name="Horton D.L."/>
            <person name="Alikhan N.F."/>
            <person name="Baker D."/>
            <person name="Gharbi K."/>
            <person name="Hall N."/>
            <person name="Watson M."/>
            <person name="Adriaenssens E.M."/>
            <person name="Foster-Nyarko E."/>
            <person name="Jarju S."/>
            <person name="Secka A."/>
            <person name="Antonio M."/>
            <person name="Oren A."/>
            <person name="Chaudhuri R.R."/>
            <person name="La Ragione R."/>
            <person name="Hildebrand F."/>
            <person name="Pallen M.J."/>
        </authorList>
    </citation>
    <scope>NUCLEOTIDE SEQUENCE</scope>
    <source>
        <strain evidence="7">ChiBcec16-1751</strain>
    </source>
</reference>
<dbReference type="InterPro" id="IPR001907">
    <property type="entry name" value="ClpP"/>
</dbReference>
<dbReference type="Gene3D" id="3.90.226.10">
    <property type="entry name" value="2-enoyl-CoA Hydratase, Chain A, domain 1"/>
    <property type="match status" value="1"/>
</dbReference>
<dbReference type="Proteomes" id="UP000886741">
    <property type="component" value="Unassembled WGS sequence"/>
</dbReference>
<dbReference type="SUPFAM" id="SSF52096">
    <property type="entry name" value="ClpP/crotonase"/>
    <property type="match status" value="1"/>
</dbReference>
<name>A0A9D1F979_9FIRM</name>
<dbReference type="Pfam" id="PF00574">
    <property type="entry name" value="CLP_protease"/>
    <property type="match status" value="1"/>
</dbReference>
<dbReference type="EMBL" id="DVJJ01000080">
    <property type="protein sequence ID" value="HIS64797.1"/>
    <property type="molecule type" value="Genomic_DNA"/>
</dbReference>
<comment type="similarity">
    <text evidence="1 6">Belongs to the peptidase S14 family.</text>
</comment>
<evidence type="ECO:0000256" key="6">
    <source>
        <dbReference type="RuleBase" id="RU003567"/>
    </source>
</evidence>
<dbReference type="GO" id="GO:0009368">
    <property type="term" value="C:endopeptidase Clp complex"/>
    <property type="evidence" value="ECO:0007669"/>
    <property type="project" value="TreeGrafter"/>
</dbReference>
<gene>
    <name evidence="7" type="ORF">IAA83_05430</name>
</gene>
<dbReference type="GO" id="GO:0004252">
    <property type="term" value="F:serine-type endopeptidase activity"/>
    <property type="evidence" value="ECO:0007669"/>
    <property type="project" value="InterPro"/>
</dbReference>
<evidence type="ECO:0000256" key="5">
    <source>
        <dbReference type="ARBA" id="ARBA00022825"/>
    </source>
</evidence>
<evidence type="ECO:0000256" key="3">
    <source>
        <dbReference type="ARBA" id="ARBA00022670"/>
    </source>
</evidence>
<reference evidence="7" key="1">
    <citation type="submission" date="2020-10" db="EMBL/GenBank/DDBJ databases">
        <authorList>
            <person name="Gilroy R."/>
        </authorList>
    </citation>
    <scope>NUCLEOTIDE SEQUENCE</scope>
    <source>
        <strain evidence="7">ChiBcec16-1751</strain>
    </source>
</reference>
<evidence type="ECO:0000313" key="7">
    <source>
        <dbReference type="EMBL" id="HIS64797.1"/>
    </source>
</evidence>
<dbReference type="PANTHER" id="PTHR10381">
    <property type="entry name" value="ATP-DEPENDENT CLP PROTEASE PROTEOLYTIC SUBUNIT"/>
    <property type="match status" value="1"/>
</dbReference>
<proteinExistence type="inferred from homology"/>
<dbReference type="PANTHER" id="PTHR10381:SF70">
    <property type="entry name" value="ATP-DEPENDENT CLP PROTEASE PROTEOLYTIC SUBUNIT"/>
    <property type="match status" value="1"/>
</dbReference>
<evidence type="ECO:0000256" key="1">
    <source>
        <dbReference type="ARBA" id="ARBA00007039"/>
    </source>
</evidence>
<evidence type="ECO:0000313" key="8">
    <source>
        <dbReference type="Proteomes" id="UP000886741"/>
    </source>
</evidence>
<dbReference type="GO" id="GO:0051117">
    <property type="term" value="F:ATPase binding"/>
    <property type="evidence" value="ECO:0007669"/>
    <property type="project" value="TreeGrafter"/>
</dbReference>
<dbReference type="AlphaFoldDB" id="A0A9D1F979"/>
<organism evidence="7 8">
    <name type="scientific">Candidatus Avoscillospira avistercoris</name>
    <dbReference type="NCBI Taxonomy" id="2840707"/>
    <lineage>
        <taxon>Bacteria</taxon>
        <taxon>Bacillati</taxon>
        <taxon>Bacillota</taxon>
        <taxon>Clostridia</taxon>
        <taxon>Eubacteriales</taxon>
        <taxon>Oscillospiraceae</taxon>
        <taxon>Oscillospiraceae incertae sedis</taxon>
        <taxon>Candidatus Avoscillospira</taxon>
    </lineage>
</organism>
<evidence type="ECO:0000256" key="2">
    <source>
        <dbReference type="ARBA" id="ARBA00022490"/>
    </source>
</evidence>
<dbReference type="NCBIfam" id="NF045542">
    <property type="entry name" value="Clp_rel_HeadMat"/>
    <property type="match status" value="1"/>
</dbReference>
<dbReference type="GO" id="GO:0004176">
    <property type="term" value="F:ATP-dependent peptidase activity"/>
    <property type="evidence" value="ECO:0007669"/>
    <property type="project" value="InterPro"/>
</dbReference>
<protein>
    <recommendedName>
        <fullName evidence="6">ATP-dependent Clp protease proteolytic subunit</fullName>
    </recommendedName>
</protein>
<accession>A0A9D1F979</accession>
<evidence type="ECO:0000256" key="4">
    <source>
        <dbReference type="ARBA" id="ARBA00022801"/>
    </source>
</evidence>
<dbReference type="PRINTS" id="PR00127">
    <property type="entry name" value="CLPPROTEASEP"/>
</dbReference>
<keyword evidence="2" id="KW-0963">Cytoplasm</keyword>
<keyword evidence="5" id="KW-0720">Serine protease</keyword>
<dbReference type="InterPro" id="IPR023562">
    <property type="entry name" value="ClpP/TepA"/>
</dbReference>
<dbReference type="InterPro" id="IPR029045">
    <property type="entry name" value="ClpP/crotonase-like_dom_sf"/>
</dbReference>
<dbReference type="GO" id="GO:0006515">
    <property type="term" value="P:protein quality control for misfolded or incompletely synthesized proteins"/>
    <property type="evidence" value="ECO:0007669"/>
    <property type="project" value="TreeGrafter"/>
</dbReference>
<sequence length="232" mass="25229">MRVTLNGIVSPDDDKWLYDWFGYTAFSPQQVRDAVANNPEGEELVLEINSPGGSVFAGAEMYSVLKSCTVPTRAEIQSVAASAASYLCLGCDTVAISPVAQMMVHLPATRTDGDRTAHQRSIGMLDSTREAILNAYELKAKGKSDRAELRRMIAAETWLSAQDALDHGLVDEILGQEGQTAMSPGALVNAFGLPDIDALRAAYDRANPQQPQQTAEPDWRMAARLAVEQNRF</sequence>
<keyword evidence="3 7" id="KW-0645">Protease</keyword>
<dbReference type="CDD" id="cd07016">
    <property type="entry name" value="S14_ClpP_1"/>
    <property type="match status" value="1"/>
</dbReference>
<comment type="caution">
    <text evidence="7">The sequence shown here is derived from an EMBL/GenBank/DDBJ whole genome shotgun (WGS) entry which is preliminary data.</text>
</comment>